<dbReference type="Gene3D" id="2.60.40.10">
    <property type="entry name" value="Immunoglobulins"/>
    <property type="match status" value="1"/>
</dbReference>
<protein>
    <submittedName>
        <fullName evidence="1">Uncharacterized protein</fullName>
    </submittedName>
</protein>
<dbReference type="Proteomes" id="UP001266305">
    <property type="component" value="Unassembled WGS sequence"/>
</dbReference>
<proteinExistence type="predicted"/>
<dbReference type="EMBL" id="JASSZA010000007">
    <property type="protein sequence ID" value="KAK2106596.1"/>
    <property type="molecule type" value="Genomic_DNA"/>
</dbReference>
<keyword evidence="2" id="KW-1185">Reference proteome</keyword>
<evidence type="ECO:0000313" key="1">
    <source>
        <dbReference type="EMBL" id="KAK2106596.1"/>
    </source>
</evidence>
<comment type="caution">
    <text evidence="1">The sequence shown here is derived from an EMBL/GenBank/DDBJ whole genome shotgun (WGS) entry which is preliminary data.</text>
</comment>
<evidence type="ECO:0000313" key="2">
    <source>
        <dbReference type="Proteomes" id="UP001266305"/>
    </source>
</evidence>
<sequence>MQREAVQRESGILGKRTLGWPFQHLRARAPPRSGRNGVITQYSVAYVAVDGEDRGRHVVEGISREHSSWDLVGLEKWTEYRVWSSPVLAVPPGREGRRSASDTTP</sequence>
<dbReference type="InterPro" id="IPR013783">
    <property type="entry name" value="Ig-like_fold"/>
</dbReference>
<name>A0ABQ9VBP8_SAGOE</name>
<gene>
    <name evidence="1" type="ORF">P7K49_016110</name>
</gene>
<dbReference type="InterPro" id="IPR036116">
    <property type="entry name" value="FN3_sf"/>
</dbReference>
<accession>A0ABQ9VBP8</accession>
<reference evidence="1 2" key="1">
    <citation type="submission" date="2023-05" db="EMBL/GenBank/DDBJ databases">
        <title>B98-5 Cell Line De Novo Hybrid Assembly: An Optical Mapping Approach.</title>
        <authorList>
            <person name="Kananen K."/>
            <person name="Auerbach J.A."/>
            <person name="Kautto E."/>
            <person name="Blachly J.S."/>
        </authorList>
    </citation>
    <scope>NUCLEOTIDE SEQUENCE [LARGE SCALE GENOMIC DNA]</scope>
    <source>
        <strain evidence="1">B95-8</strain>
        <tissue evidence="1">Cell line</tissue>
    </source>
</reference>
<organism evidence="1 2">
    <name type="scientific">Saguinus oedipus</name>
    <name type="common">Cotton-top tamarin</name>
    <name type="synonym">Oedipomidas oedipus</name>
    <dbReference type="NCBI Taxonomy" id="9490"/>
    <lineage>
        <taxon>Eukaryota</taxon>
        <taxon>Metazoa</taxon>
        <taxon>Chordata</taxon>
        <taxon>Craniata</taxon>
        <taxon>Vertebrata</taxon>
        <taxon>Euteleostomi</taxon>
        <taxon>Mammalia</taxon>
        <taxon>Eutheria</taxon>
        <taxon>Euarchontoglires</taxon>
        <taxon>Primates</taxon>
        <taxon>Haplorrhini</taxon>
        <taxon>Platyrrhini</taxon>
        <taxon>Cebidae</taxon>
        <taxon>Callitrichinae</taxon>
        <taxon>Saguinus</taxon>
    </lineage>
</organism>
<dbReference type="SUPFAM" id="SSF49265">
    <property type="entry name" value="Fibronectin type III"/>
    <property type="match status" value="1"/>
</dbReference>